<dbReference type="InterPro" id="IPR006084">
    <property type="entry name" value="XPG/Rad2"/>
</dbReference>
<dbReference type="Gene3D" id="1.10.150.20">
    <property type="entry name" value="5' to 3' exonuclease, C-terminal subdomain"/>
    <property type="match status" value="1"/>
</dbReference>
<keyword evidence="9" id="KW-1185">Reference proteome</keyword>
<dbReference type="GO" id="GO:0046872">
    <property type="term" value="F:metal ion binding"/>
    <property type="evidence" value="ECO:0007669"/>
    <property type="project" value="UniProtKB-KW"/>
</dbReference>
<dbReference type="PRINTS" id="PR00853">
    <property type="entry name" value="XPGRADSUPER"/>
</dbReference>
<evidence type="ECO:0000256" key="2">
    <source>
        <dbReference type="ARBA" id="ARBA00022723"/>
    </source>
</evidence>
<dbReference type="GO" id="GO:0017108">
    <property type="term" value="F:5'-flap endonuclease activity"/>
    <property type="evidence" value="ECO:0007669"/>
    <property type="project" value="TreeGrafter"/>
</dbReference>
<dbReference type="SUPFAM" id="SSF88723">
    <property type="entry name" value="PIN domain-like"/>
    <property type="match status" value="1"/>
</dbReference>
<keyword evidence="3 8" id="KW-0255">Endonuclease</keyword>
<dbReference type="Pfam" id="PF00867">
    <property type="entry name" value="XPG_I"/>
    <property type="match status" value="1"/>
</dbReference>
<dbReference type="SMART" id="SM00485">
    <property type="entry name" value="XPGN"/>
    <property type="match status" value="1"/>
</dbReference>
<keyword evidence="1" id="KW-0540">Nuclease</keyword>
<keyword evidence="4" id="KW-0378">Hydrolase</keyword>
<organism evidence="8 9">
    <name type="scientific">Invertebrate iridescent virus 22</name>
    <dbReference type="NCBI Taxonomy" id="345198"/>
    <lineage>
        <taxon>Viruses</taxon>
        <taxon>Varidnaviria</taxon>
        <taxon>Bamfordvirae</taxon>
        <taxon>Nucleocytoviricota</taxon>
        <taxon>Megaviricetes</taxon>
        <taxon>Pimascovirales</taxon>
        <taxon>Pimascovirales incertae sedis</taxon>
        <taxon>Iridoviridae</taxon>
        <taxon>Betairidovirinae</taxon>
        <taxon>Chloriridovirus</taxon>
        <taxon>Chloriridovirus simulium1</taxon>
    </lineage>
</organism>
<evidence type="ECO:0000256" key="3">
    <source>
        <dbReference type="ARBA" id="ARBA00022759"/>
    </source>
</evidence>
<dbReference type="SMART" id="SM00484">
    <property type="entry name" value="XPGI"/>
    <property type="match status" value="1"/>
</dbReference>
<keyword evidence="5" id="KW-0460">Magnesium</keyword>
<dbReference type="EMBL" id="HF920633">
    <property type="protein sequence ID" value="CCV01718.1"/>
    <property type="molecule type" value="Genomic_DNA"/>
</dbReference>
<protein>
    <submittedName>
        <fullName evidence="8">Flap endonuclease 1-A</fullName>
    </submittedName>
</protein>
<feature type="domain" description="XPG N-terminal" evidence="7">
    <location>
        <begin position="1"/>
        <end position="95"/>
    </location>
</feature>
<keyword evidence="2" id="KW-0479">Metal-binding</keyword>
<reference evidence="8 9" key="1">
    <citation type="journal article" date="2013" name="J. Gen. Virol.">
        <title>Complete genome sequence of invertebrate iridescent virus 22 isolated from a blackfly larva.</title>
        <authorList>
            <person name="Piegu B."/>
            <person name="Guizard S."/>
            <person name="Spears T."/>
            <person name="Cruaud C."/>
            <person name="Couloux A."/>
            <person name="Bideshi D.K."/>
            <person name="Federici B.A."/>
            <person name="Bigot Y."/>
        </authorList>
    </citation>
    <scope>NUCLEOTIDE SEQUENCE [LARGE SCALE GENOMIC DNA]</scope>
</reference>
<dbReference type="PANTHER" id="PTHR11081">
    <property type="entry name" value="FLAP ENDONUCLEASE FAMILY MEMBER"/>
    <property type="match status" value="1"/>
</dbReference>
<dbReference type="InterPro" id="IPR036279">
    <property type="entry name" value="5-3_exonuclease_C_sf"/>
</dbReference>
<evidence type="ECO:0000313" key="9">
    <source>
        <dbReference type="Proteomes" id="UP000154968"/>
    </source>
</evidence>
<evidence type="ECO:0000256" key="4">
    <source>
        <dbReference type="ARBA" id="ARBA00022801"/>
    </source>
</evidence>
<dbReference type="Proteomes" id="UP000154968">
    <property type="component" value="Segment"/>
</dbReference>
<proteinExistence type="predicted"/>
<dbReference type="KEGG" id="vg:16414380"/>
<evidence type="ECO:0000259" key="6">
    <source>
        <dbReference type="SMART" id="SM00484"/>
    </source>
</evidence>
<dbReference type="GO" id="GO:0008409">
    <property type="term" value="F:5'-3' exonuclease activity"/>
    <property type="evidence" value="ECO:0007669"/>
    <property type="project" value="TreeGrafter"/>
</dbReference>
<dbReference type="InterPro" id="IPR006085">
    <property type="entry name" value="XPG_DNA_repair_N"/>
</dbReference>
<evidence type="ECO:0000256" key="1">
    <source>
        <dbReference type="ARBA" id="ARBA00022722"/>
    </source>
</evidence>
<name>S6DA51_9VIRU</name>
<dbReference type="SUPFAM" id="SSF47807">
    <property type="entry name" value="5' to 3' exonuclease, C-terminal subdomain"/>
    <property type="match status" value="1"/>
</dbReference>
<feature type="domain" description="XPG-I" evidence="6">
    <location>
        <begin position="178"/>
        <end position="254"/>
    </location>
</feature>
<sequence length="365" mass="42644">MGIKNLSQFLKKREVFETLDISTLKFMKLGIDAPMFLFKFKGVTDPSTQDWLQCFITFIAFLRKWDIHPIFIFEGKAPPEKAPAQEERRIQRQKMTNKTEMIEQDLNLYIQNGTLTPFLNDIWNTLKSKSKSLLKNKALTKSKIFIDIESIKEEIERRKRYEITITSEDISNLKELLDIMGVSWIQSKGEAETDCVTLFYDNRIDYIVSEDTDVLAYFDPKNSKKELKVINNFNTTDLTFTQMSKDKILSTIGLSSESFRDFCIMCGTDYNKNIARVGVETAYKFITKMGCIENVPLDTSILNYKRVRKIFEVTSNLSLHPFVKWCRLPEKDFIDNLNLFIFTHNLKNVDCENIFKVMSEPDIEF</sequence>
<dbReference type="PANTHER" id="PTHR11081:SF9">
    <property type="entry name" value="FLAP ENDONUCLEASE 1"/>
    <property type="match status" value="1"/>
</dbReference>
<accession>S6DA51</accession>
<dbReference type="InterPro" id="IPR006086">
    <property type="entry name" value="XPG-I_dom"/>
</dbReference>
<dbReference type="RefSeq" id="YP_008357339.1">
    <property type="nucleotide sequence ID" value="NC_021901.1"/>
</dbReference>
<evidence type="ECO:0000259" key="7">
    <source>
        <dbReference type="SMART" id="SM00485"/>
    </source>
</evidence>
<gene>
    <name evidence="8" type="primary">041R</name>
    <name evidence="8" type="ORF">IIV22_041R</name>
</gene>
<dbReference type="InterPro" id="IPR029060">
    <property type="entry name" value="PIN-like_dom_sf"/>
</dbReference>
<dbReference type="GeneID" id="16414380"/>
<evidence type="ECO:0000313" key="8">
    <source>
        <dbReference type="EMBL" id="CCV01718.1"/>
    </source>
</evidence>
<evidence type="ECO:0000256" key="5">
    <source>
        <dbReference type="ARBA" id="ARBA00022842"/>
    </source>
</evidence>
<dbReference type="Pfam" id="PF00752">
    <property type="entry name" value="XPG_N"/>
    <property type="match status" value="1"/>
</dbReference>
<dbReference type="Gene3D" id="3.40.50.1010">
    <property type="entry name" value="5'-nuclease"/>
    <property type="match status" value="1"/>
</dbReference>